<keyword evidence="5" id="KW-0804">Transcription</keyword>
<dbReference type="InterPro" id="IPR013324">
    <property type="entry name" value="RNA_pol_sigma_r3/r4-like"/>
</dbReference>
<dbReference type="Pfam" id="PF08281">
    <property type="entry name" value="Sigma70_r4_2"/>
    <property type="match status" value="1"/>
</dbReference>
<reference evidence="8 9" key="1">
    <citation type="submission" date="2016-10" db="EMBL/GenBank/DDBJ databases">
        <authorList>
            <person name="de Groot N.N."/>
        </authorList>
    </citation>
    <scope>NUCLEOTIDE SEQUENCE [LARGE SCALE GENOMIC DNA]</scope>
    <source>
        <strain evidence="8 9">DSM 44637</strain>
    </source>
</reference>
<dbReference type="Gene3D" id="1.10.10.10">
    <property type="entry name" value="Winged helix-like DNA-binding domain superfamily/Winged helix DNA-binding domain"/>
    <property type="match status" value="1"/>
</dbReference>
<dbReference type="SUPFAM" id="SSF88946">
    <property type="entry name" value="Sigma2 domain of RNA polymerase sigma factors"/>
    <property type="match status" value="1"/>
</dbReference>
<dbReference type="GO" id="GO:0003677">
    <property type="term" value="F:DNA binding"/>
    <property type="evidence" value="ECO:0007669"/>
    <property type="project" value="UniProtKB-KW"/>
</dbReference>
<evidence type="ECO:0000256" key="6">
    <source>
        <dbReference type="SAM" id="MobiDB-lite"/>
    </source>
</evidence>
<dbReference type="Proteomes" id="UP000199137">
    <property type="component" value="Unassembled WGS sequence"/>
</dbReference>
<keyword evidence="4" id="KW-0238">DNA-binding</keyword>
<comment type="similarity">
    <text evidence="1">Belongs to the sigma-70 factor family. ECF subfamily.</text>
</comment>
<dbReference type="NCBIfam" id="TIGR02937">
    <property type="entry name" value="sigma70-ECF"/>
    <property type="match status" value="1"/>
</dbReference>
<dbReference type="NCBIfam" id="TIGR02983">
    <property type="entry name" value="SigE-fam_strep"/>
    <property type="match status" value="1"/>
</dbReference>
<dbReference type="InterPro" id="IPR013325">
    <property type="entry name" value="RNA_pol_sigma_r2"/>
</dbReference>
<dbReference type="GO" id="GO:0016987">
    <property type="term" value="F:sigma factor activity"/>
    <property type="evidence" value="ECO:0007669"/>
    <property type="project" value="UniProtKB-KW"/>
</dbReference>
<evidence type="ECO:0000313" key="9">
    <source>
        <dbReference type="Proteomes" id="UP000199137"/>
    </source>
</evidence>
<protein>
    <submittedName>
        <fullName evidence="8">RNA polymerase sigma-70 factor, sigma-E family</fullName>
    </submittedName>
</protein>
<dbReference type="InterPro" id="IPR014325">
    <property type="entry name" value="RNA_pol_sigma-E_actinobac"/>
</dbReference>
<dbReference type="InterPro" id="IPR036388">
    <property type="entry name" value="WH-like_DNA-bd_sf"/>
</dbReference>
<evidence type="ECO:0000256" key="2">
    <source>
        <dbReference type="ARBA" id="ARBA00023015"/>
    </source>
</evidence>
<dbReference type="STRING" id="112413.SAMN05421854_101777"/>
<dbReference type="InterPro" id="IPR039425">
    <property type="entry name" value="RNA_pol_sigma-70-like"/>
</dbReference>
<name>A0A1I5ES23_9PSEU</name>
<evidence type="ECO:0000256" key="3">
    <source>
        <dbReference type="ARBA" id="ARBA00023082"/>
    </source>
</evidence>
<gene>
    <name evidence="8" type="ORF">SAMN05421854_101777</name>
</gene>
<dbReference type="InterPro" id="IPR013249">
    <property type="entry name" value="RNA_pol_sigma70_r4_t2"/>
</dbReference>
<feature type="domain" description="HTH luxR-type" evidence="7">
    <location>
        <begin position="159"/>
        <end position="217"/>
    </location>
</feature>
<evidence type="ECO:0000256" key="4">
    <source>
        <dbReference type="ARBA" id="ARBA00023125"/>
    </source>
</evidence>
<dbReference type="InterPro" id="IPR014284">
    <property type="entry name" value="RNA_pol_sigma-70_dom"/>
</dbReference>
<proteinExistence type="inferred from homology"/>
<evidence type="ECO:0000256" key="5">
    <source>
        <dbReference type="ARBA" id="ARBA00023163"/>
    </source>
</evidence>
<evidence type="ECO:0000256" key="1">
    <source>
        <dbReference type="ARBA" id="ARBA00010641"/>
    </source>
</evidence>
<dbReference type="CDD" id="cd06171">
    <property type="entry name" value="Sigma70_r4"/>
    <property type="match status" value="1"/>
</dbReference>
<dbReference type="InterPro" id="IPR007627">
    <property type="entry name" value="RNA_pol_sigma70_r2"/>
</dbReference>
<dbReference type="EMBL" id="FOWC01000001">
    <property type="protein sequence ID" value="SFO14312.1"/>
    <property type="molecule type" value="Genomic_DNA"/>
</dbReference>
<dbReference type="SUPFAM" id="SSF88659">
    <property type="entry name" value="Sigma3 and sigma4 domains of RNA polymerase sigma factors"/>
    <property type="match status" value="1"/>
</dbReference>
<dbReference type="PANTHER" id="PTHR43133">
    <property type="entry name" value="RNA POLYMERASE ECF-TYPE SIGMA FACTO"/>
    <property type="match status" value="1"/>
</dbReference>
<organism evidence="8 9">
    <name type="scientific">Amycolatopsis rubida</name>
    <dbReference type="NCBI Taxonomy" id="112413"/>
    <lineage>
        <taxon>Bacteria</taxon>
        <taxon>Bacillati</taxon>
        <taxon>Actinomycetota</taxon>
        <taxon>Actinomycetes</taxon>
        <taxon>Pseudonocardiales</taxon>
        <taxon>Pseudonocardiaceae</taxon>
        <taxon>Amycolatopsis</taxon>
    </lineage>
</organism>
<dbReference type="Pfam" id="PF04542">
    <property type="entry name" value="Sigma70_r2"/>
    <property type="match status" value="1"/>
</dbReference>
<keyword evidence="3" id="KW-0731">Sigma factor</keyword>
<keyword evidence="2" id="KW-0805">Transcription regulation</keyword>
<dbReference type="Gene3D" id="1.10.1740.10">
    <property type="match status" value="1"/>
</dbReference>
<sequence>METGQPSGALMRGGDDEESSLDAVIRGGGDTVTAAALPLTSGDPSWAGQQAEAVTTSTDFGDFVREALPGLLRYGHVLTGNPHDAADLVQTVLEKIGARWSYVRQKTGDPLAYVRRSMANAHVSRWRRTRRENLVADLPDTSPSPAKDPFEHEPLWQALRDLPPRQRTVMVLRYYEGLSEAEIAKALDISQGTVKSQASKAIASLRAKLRNQEGGDAG</sequence>
<dbReference type="GO" id="GO:0006352">
    <property type="term" value="P:DNA-templated transcription initiation"/>
    <property type="evidence" value="ECO:0007669"/>
    <property type="project" value="InterPro"/>
</dbReference>
<evidence type="ECO:0000313" key="8">
    <source>
        <dbReference type="EMBL" id="SFO14312.1"/>
    </source>
</evidence>
<evidence type="ECO:0000259" key="7">
    <source>
        <dbReference type="SMART" id="SM00421"/>
    </source>
</evidence>
<dbReference type="PANTHER" id="PTHR43133:SF50">
    <property type="entry name" value="ECF RNA POLYMERASE SIGMA FACTOR SIGM"/>
    <property type="match status" value="1"/>
</dbReference>
<accession>A0A1I5ES23</accession>
<feature type="region of interest" description="Disordered" evidence="6">
    <location>
        <begin position="1"/>
        <end position="21"/>
    </location>
</feature>
<dbReference type="InterPro" id="IPR000792">
    <property type="entry name" value="Tscrpt_reg_LuxR_C"/>
</dbReference>
<dbReference type="SMART" id="SM00421">
    <property type="entry name" value="HTH_LUXR"/>
    <property type="match status" value="1"/>
</dbReference>
<dbReference type="AlphaFoldDB" id="A0A1I5ES23"/>